<dbReference type="RefSeq" id="WP_238248360.1">
    <property type="nucleotide sequence ID" value="NZ_BPQX01000018.1"/>
</dbReference>
<comment type="caution">
    <text evidence="2">The sequence shown here is derived from an EMBL/GenBank/DDBJ whole genome shotgun (WGS) entry which is preliminary data.</text>
</comment>
<sequence length="148" mass="15840">MSFDPDFDFSYDTIVKHIQDELSHLAQYLPPEVEIPSFDDISGDLASLGDLNDGANEIPQGAAPASFTLQSDHVFDFGKVQPHVVEQHGPDYSTKTETWNHDESHQTGAGAKGWSNSGSFADAFPKADTATPAAANFAAAKPASFRAA</sequence>
<dbReference type="Proteomes" id="UP001236369">
    <property type="component" value="Unassembled WGS sequence"/>
</dbReference>
<gene>
    <name evidence="2" type="ORF">QO016_003300</name>
</gene>
<protein>
    <submittedName>
        <fullName evidence="2">Uncharacterized protein</fullName>
    </submittedName>
</protein>
<dbReference type="EMBL" id="JAUSVV010000008">
    <property type="protein sequence ID" value="MDQ0443794.1"/>
    <property type="molecule type" value="Genomic_DNA"/>
</dbReference>
<reference evidence="2 3" key="1">
    <citation type="submission" date="2023-07" db="EMBL/GenBank/DDBJ databases">
        <title>Genomic Encyclopedia of Type Strains, Phase IV (KMG-IV): sequencing the most valuable type-strain genomes for metagenomic binning, comparative biology and taxonomic classification.</title>
        <authorList>
            <person name="Goeker M."/>
        </authorList>
    </citation>
    <scope>NUCLEOTIDE SEQUENCE [LARGE SCALE GENOMIC DNA]</scope>
    <source>
        <strain evidence="2 3">DSM 19562</strain>
    </source>
</reference>
<organism evidence="2 3">
    <name type="scientific">Methylobacterium persicinum</name>
    <dbReference type="NCBI Taxonomy" id="374426"/>
    <lineage>
        <taxon>Bacteria</taxon>
        <taxon>Pseudomonadati</taxon>
        <taxon>Pseudomonadota</taxon>
        <taxon>Alphaproteobacteria</taxon>
        <taxon>Hyphomicrobiales</taxon>
        <taxon>Methylobacteriaceae</taxon>
        <taxon>Methylobacterium</taxon>
    </lineage>
</organism>
<evidence type="ECO:0000256" key="1">
    <source>
        <dbReference type="SAM" id="MobiDB-lite"/>
    </source>
</evidence>
<proteinExistence type="predicted"/>
<evidence type="ECO:0000313" key="2">
    <source>
        <dbReference type="EMBL" id="MDQ0443794.1"/>
    </source>
</evidence>
<keyword evidence="3" id="KW-1185">Reference proteome</keyword>
<accession>A0ABU0HN95</accession>
<feature type="region of interest" description="Disordered" evidence="1">
    <location>
        <begin position="87"/>
        <end position="116"/>
    </location>
</feature>
<evidence type="ECO:0000313" key="3">
    <source>
        <dbReference type="Proteomes" id="UP001236369"/>
    </source>
</evidence>
<name>A0ABU0HN95_9HYPH</name>